<dbReference type="RefSeq" id="WP_142055277.1">
    <property type="nucleotide sequence ID" value="NZ_VFPA01000002.1"/>
</dbReference>
<evidence type="ECO:0000256" key="2">
    <source>
        <dbReference type="ARBA" id="ARBA00002695"/>
    </source>
</evidence>
<feature type="domain" description="Aconitase/3-isopropylmalate dehydratase large subunit alpha/beta/alpha" evidence="13">
    <location>
        <begin position="28"/>
        <end position="476"/>
    </location>
</feature>
<keyword evidence="4 12" id="KW-0432">Leucine biosynthesis</keyword>
<dbReference type="NCBIfam" id="NF009116">
    <property type="entry name" value="PRK12466.1"/>
    <property type="match status" value="1"/>
</dbReference>
<comment type="caution">
    <text evidence="14">The sequence shown here is derived from an EMBL/GenBank/DDBJ whole genome shotgun (WGS) entry which is preliminary data.</text>
</comment>
<dbReference type="InterPro" id="IPR018136">
    <property type="entry name" value="Aconitase_4Fe-4S_BS"/>
</dbReference>
<evidence type="ECO:0000256" key="5">
    <source>
        <dbReference type="ARBA" id="ARBA00022485"/>
    </source>
</evidence>
<name>A0A543DPJ9_9PSEU</name>
<dbReference type="Proteomes" id="UP000315677">
    <property type="component" value="Unassembled WGS sequence"/>
</dbReference>
<keyword evidence="10 12" id="KW-0456">Lyase</keyword>
<evidence type="ECO:0000256" key="4">
    <source>
        <dbReference type="ARBA" id="ARBA00022430"/>
    </source>
</evidence>
<feature type="binding site" evidence="12">
    <location>
        <position position="426"/>
    </location>
    <ligand>
        <name>[4Fe-4S] cluster</name>
        <dbReference type="ChEBI" id="CHEBI:49883"/>
    </ligand>
</feature>
<dbReference type="InterPro" id="IPR050067">
    <property type="entry name" value="IPM_dehydratase_rel_enz"/>
</dbReference>
<dbReference type="PANTHER" id="PTHR43822">
    <property type="entry name" value="HOMOACONITASE, MITOCHONDRIAL-RELATED"/>
    <property type="match status" value="1"/>
</dbReference>
<dbReference type="GO" id="GO:0046872">
    <property type="term" value="F:metal ion binding"/>
    <property type="evidence" value="ECO:0007669"/>
    <property type="project" value="UniProtKB-KW"/>
</dbReference>
<dbReference type="AlphaFoldDB" id="A0A543DPJ9"/>
<dbReference type="HAMAP" id="MF_01026">
    <property type="entry name" value="LeuC_type1"/>
    <property type="match status" value="1"/>
</dbReference>
<evidence type="ECO:0000259" key="13">
    <source>
        <dbReference type="Pfam" id="PF00330"/>
    </source>
</evidence>
<keyword evidence="11 12" id="KW-0100">Branched-chain amino acid biosynthesis</keyword>
<dbReference type="InterPro" id="IPR036008">
    <property type="entry name" value="Aconitase_4Fe-4S_dom"/>
</dbReference>
<comment type="similarity">
    <text evidence="12">Belongs to the aconitase/IPM isomerase family. LeuC type 1 subfamily.</text>
</comment>
<keyword evidence="5 12" id="KW-0004">4Fe-4S</keyword>
<dbReference type="NCBIfam" id="NF004016">
    <property type="entry name" value="PRK05478.1"/>
    <property type="match status" value="1"/>
</dbReference>
<gene>
    <name evidence="12" type="primary">leuC</name>
    <name evidence="14" type="ORF">FB558_3820</name>
</gene>
<dbReference type="Gene3D" id="3.30.499.10">
    <property type="entry name" value="Aconitase, domain 3"/>
    <property type="match status" value="2"/>
</dbReference>
<keyword evidence="15" id="KW-1185">Reference proteome</keyword>
<evidence type="ECO:0000256" key="7">
    <source>
        <dbReference type="ARBA" id="ARBA00022723"/>
    </source>
</evidence>
<accession>A0A543DPJ9</accession>
<dbReference type="InterPro" id="IPR004430">
    <property type="entry name" value="3-IsopropMal_deHydase_lsu"/>
</dbReference>
<evidence type="ECO:0000256" key="8">
    <source>
        <dbReference type="ARBA" id="ARBA00023004"/>
    </source>
</evidence>
<dbReference type="InterPro" id="IPR015931">
    <property type="entry name" value="Acnase/IPM_dHydase_lsu_aba_1/3"/>
</dbReference>
<comment type="pathway">
    <text evidence="3 12">Amino-acid biosynthesis; L-leucine biosynthesis; L-leucine from 3-methyl-2-oxobutanoate: step 2/4.</text>
</comment>
<dbReference type="OrthoDB" id="9802769at2"/>
<dbReference type="PRINTS" id="PR00415">
    <property type="entry name" value="ACONITASE"/>
</dbReference>
<dbReference type="PANTHER" id="PTHR43822:SF9">
    <property type="entry name" value="3-ISOPROPYLMALATE DEHYDRATASE"/>
    <property type="match status" value="1"/>
</dbReference>
<evidence type="ECO:0000256" key="9">
    <source>
        <dbReference type="ARBA" id="ARBA00023014"/>
    </source>
</evidence>
<sequence length="490" mass="52025">MSVQTVNPVVVGGHVEERHVTQLKTLYEKIWDDHVVDRLPDGTCLLAVDRQLIYEATSPSAFQGLRERGRNVRRPGATLAMADHTVATRTDATPRRGSLRLIAELRNNCADMSIPYIDMDDPRRGIVHVVGPEQGFTQPGLVIVCPDSHSSSHGALGALAFGIGSSELEHVLATQTLMQKPSRTMRVTIEGRIDEPVSAKDVALAVLGAIGAGGGIGHAIEFAGEAVTRLSVPGRLTLCNMAVEAGARCGLVAPDEVTFDWLRGRPMAPEGELWDSALAHWRTLDTDRGAVFDRDVRLDVTGLAPQVTWGTSPDDVVPVDGRVPDPASAPTAAKAASRQRALTYMDLAPGTPITDIPVDRVFVGSCTNSRLEDLRAAAAVARGRRLAPGVHGMVVPGSGLVKRAAEDEGLHDVFTEAGFEWREAGCSMCFASANDSVAAGQRCASTSNRNFENRQGAGARTHLVSPAMAVAAGVAGHFVDVRTLPTLAGR</sequence>
<evidence type="ECO:0000256" key="6">
    <source>
        <dbReference type="ARBA" id="ARBA00022605"/>
    </source>
</evidence>
<dbReference type="EMBL" id="VFPA01000002">
    <property type="protein sequence ID" value="TQM11262.1"/>
    <property type="molecule type" value="Genomic_DNA"/>
</dbReference>
<dbReference type="FunFam" id="3.30.499.10:FF:000007">
    <property type="entry name" value="3-isopropylmalate dehydratase large subunit"/>
    <property type="match status" value="1"/>
</dbReference>
<comment type="subunit">
    <text evidence="12">Heterodimer of LeuC and LeuD.</text>
</comment>
<evidence type="ECO:0000256" key="10">
    <source>
        <dbReference type="ARBA" id="ARBA00023239"/>
    </source>
</evidence>
<feature type="binding site" evidence="12">
    <location>
        <position position="429"/>
    </location>
    <ligand>
        <name>[4Fe-4S] cluster</name>
        <dbReference type="ChEBI" id="CHEBI:49883"/>
    </ligand>
</feature>
<evidence type="ECO:0000313" key="15">
    <source>
        <dbReference type="Proteomes" id="UP000315677"/>
    </source>
</evidence>
<dbReference type="GO" id="GO:0051539">
    <property type="term" value="F:4 iron, 4 sulfur cluster binding"/>
    <property type="evidence" value="ECO:0007669"/>
    <property type="project" value="UniProtKB-KW"/>
</dbReference>
<comment type="function">
    <text evidence="2 12">Catalyzes the isomerization between 2-isopropylmalate and 3-isopropylmalate, via the formation of 2-isopropylmaleate.</text>
</comment>
<dbReference type="PROSITE" id="PS00450">
    <property type="entry name" value="ACONITASE_1"/>
    <property type="match status" value="1"/>
</dbReference>
<dbReference type="EC" id="4.2.1.33" evidence="12"/>
<evidence type="ECO:0000256" key="12">
    <source>
        <dbReference type="HAMAP-Rule" id="MF_01026"/>
    </source>
</evidence>
<keyword evidence="6 12" id="KW-0028">Amino-acid biosynthesis</keyword>
<proteinExistence type="inferred from homology"/>
<keyword evidence="9 12" id="KW-0411">Iron-sulfur</keyword>
<dbReference type="GO" id="GO:0009098">
    <property type="term" value="P:L-leucine biosynthetic process"/>
    <property type="evidence" value="ECO:0007669"/>
    <property type="project" value="UniProtKB-UniRule"/>
</dbReference>
<evidence type="ECO:0000256" key="3">
    <source>
        <dbReference type="ARBA" id="ARBA00004729"/>
    </source>
</evidence>
<reference evidence="14 15" key="1">
    <citation type="submission" date="2019-06" db="EMBL/GenBank/DDBJ databases">
        <title>Sequencing the genomes of 1000 actinobacteria strains.</title>
        <authorList>
            <person name="Klenk H.-P."/>
        </authorList>
    </citation>
    <scope>NUCLEOTIDE SEQUENCE [LARGE SCALE GENOMIC DNA]</scope>
    <source>
        <strain evidence="14 15">DSM 45301</strain>
    </source>
</reference>
<dbReference type="NCBIfam" id="TIGR00170">
    <property type="entry name" value="leuC"/>
    <property type="match status" value="1"/>
</dbReference>
<evidence type="ECO:0000256" key="1">
    <source>
        <dbReference type="ARBA" id="ARBA00000491"/>
    </source>
</evidence>
<dbReference type="InterPro" id="IPR001030">
    <property type="entry name" value="Acoase/IPM_deHydtase_lsu_aba"/>
</dbReference>
<dbReference type="SUPFAM" id="SSF53732">
    <property type="entry name" value="Aconitase iron-sulfur domain"/>
    <property type="match status" value="1"/>
</dbReference>
<organism evidence="14 15">
    <name type="scientific">Pseudonocardia kunmingensis</name>
    <dbReference type="NCBI Taxonomy" id="630975"/>
    <lineage>
        <taxon>Bacteria</taxon>
        <taxon>Bacillati</taxon>
        <taxon>Actinomycetota</taxon>
        <taxon>Actinomycetes</taxon>
        <taxon>Pseudonocardiales</taxon>
        <taxon>Pseudonocardiaceae</taxon>
        <taxon>Pseudonocardia</taxon>
    </lineage>
</organism>
<evidence type="ECO:0000256" key="11">
    <source>
        <dbReference type="ARBA" id="ARBA00023304"/>
    </source>
</evidence>
<feature type="binding site" evidence="12">
    <location>
        <position position="366"/>
    </location>
    <ligand>
        <name>[4Fe-4S] cluster</name>
        <dbReference type="ChEBI" id="CHEBI:49883"/>
    </ligand>
</feature>
<dbReference type="UniPathway" id="UPA00048">
    <property type="reaction ID" value="UER00071"/>
</dbReference>
<dbReference type="UniPathway" id="UPA00946"/>
<comment type="catalytic activity">
    <reaction evidence="1 12">
        <text>(2R,3S)-3-isopropylmalate = (2S)-2-isopropylmalate</text>
        <dbReference type="Rhea" id="RHEA:32287"/>
        <dbReference type="ChEBI" id="CHEBI:1178"/>
        <dbReference type="ChEBI" id="CHEBI:35121"/>
        <dbReference type="EC" id="4.2.1.33"/>
    </reaction>
</comment>
<dbReference type="Pfam" id="PF00330">
    <property type="entry name" value="Aconitase"/>
    <property type="match status" value="1"/>
</dbReference>
<comment type="cofactor">
    <cofactor evidence="12">
        <name>[4Fe-4S] cluster</name>
        <dbReference type="ChEBI" id="CHEBI:49883"/>
    </cofactor>
    <text evidence="12">Binds 1 [4Fe-4S] cluster per subunit.</text>
</comment>
<evidence type="ECO:0000313" key="14">
    <source>
        <dbReference type="EMBL" id="TQM11262.1"/>
    </source>
</evidence>
<dbReference type="GO" id="GO:0003861">
    <property type="term" value="F:3-isopropylmalate dehydratase activity"/>
    <property type="evidence" value="ECO:0007669"/>
    <property type="project" value="UniProtKB-UniRule"/>
</dbReference>
<keyword evidence="8 12" id="KW-0408">Iron</keyword>
<protein>
    <recommendedName>
        <fullName evidence="12">3-isopropylmalate dehydratase large subunit</fullName>
        <ecNumber evidence="12">4.2.1.33</ecNumber>
    </recommendedName>
    <alternativeName>
        <fullName evidence="12">Alpha-IPM isomerase</fullName>
        <shortName evidence="12">IPMI</shortName>
    </alternativeName>
    <alternativeName>
        <fullName evidence="12">Isopropylmalate isomerase</fullName>
    </alternativeName>
</protein>
<keyword evidence="7 12" id="KW-0479">Metal-binding</keyword>